<dbReference type="GO" id="GO:0042254">
    <property type="term" value="P:ribosome biogenesis"/>
    <property type="evidence" value="ECO:0007669"/>
    <property type="project" value="UniProtKB-KW"/>
</dbReference>
<keyword evidence="6" id="KW-1185">Reference proteome</keyword>
<keyword evidence="3" id="KW-0677">Repeat</keyword>
<name>A0AAV7DV19_ARIFI</name>
<dbReference type="InterPro" id="IPR020472">
    <property type="entry name" value="WD40_PAC1"/>
</dbReference>
<dbReference type="PRINTS" id="PR00320">
    <property type="entry name" value="GPROTEINBRPT"/>
</dbReference>
<evidence type="ECO:0000313" key="5">
    <source>
        <dbReference type="EMBL" id="KAG9439361.1"/>
    </source>
</evidence>
<dbReference type="PANTHER" id="PTHR44675:SF1">
    <property type="entry name" value="P21-ACTIVATED PROTEIN KINASE-INTERACTING PROTEIN 1"/>
    <property type="match status" value="1"/>
</dbReference>
<evidence type="ECO:0000256" key="2">
    <source>
        <dbReference type="ARBA" id="ARBA00022574"/>
    </source>
</evidence>
<gene>
    <name evidence="5" type="ORF">H6P81_019526</name>
</gene>
<reference evidence="5 6" key="1">
    <citation type="submission" date="2021-07" db="EMBL/GenBank/DDBJ databases">
        <title>The Aristolochia fimbriata genome: insights into angiosperm evolution, floral development and chemical biosynthesis.</title>
        <authorList>
            <person name="Jiao Y."/>
        </authorList>
    </citation>
    <scope>NUCLEOTIDE SEQUENCE [LARGE SCALE GENOMIC DNA]</scope>
    <source>
        <strain evidence="5">IBCAS-2021</strain>
        <tissue evidence="5">Leaf</tissue>
    </source>
</reference>
<evidence type="ECO:0000256" key="1">
    <source>
        <dbReference type="ARBA" id="ARBA00022517"/>
    </source>
</evidence>
<dbReference type="Gene3D" id="2.130.10.10">
    <property type="entry name" value="YVTN repeat-like/Quinoprotein amine dehydrogenase"/>
    <property type="match status" value="2"/>
</dbReference>
<sequence>MALLAGSYEKFIWGFALKSQSESHTLKPLFSFPSHLGPIKSVAVAGPVAASGAADDTIKVYDLSANTEIGSLLQHSGAVTALSFFTPAYLSFPRNLLSGSDDGTVAIYDADPFVHLKTVPAHKRGVIDLCIHPSGKLALSVGRDSCLAMLNLVRGRRSFCCRLDEEASIVNFDLDGERFFMATEEKVTVHKSEDARIVCEMNCQKRVLCTSQAENNLLFTGGEDRGITAWDTLTGKVSYCIENAHSTRVKGLVAFGGRRAGDASEDSYLIASASSDGVIRVWDMRMVHKEKPNSLAEANTKSRITCLAGSSLKSSQRPLIGNTARKGESEDV</sequence>
<dbReference type="PROSITE" id="PS50082">
    <property type="entry name" value="WD_REPEATS_2"/>
    <property type="match status" value="1"/>
</dbReference>
<dbReference type="InterPro" id="IPR019775">
    <property type="entry name" value="WD40_repeat_CS"/>
</dbReference>
<dbReference type="Pfam" id="PF00400">
    <property type="entry name" value="WD40"/>
    <property type="match status" value="4"/>
</dbReference>
<evidence type="ECO:0000256" key="3">
    <source>
        <dbReference type="ARBA" id="ARBA00022737"/>
    </source>
</evidence>
<dbReference type="EMBL" id="JAINDJ010000008">
    <property type="protein sequence ID" value="KAG9439361.1"/>
    <property type="molecule type" value="Genomic_DNA"/>
</dbReference>
<dbReference type="InterPro" id="IPR001680">
    <property type="entry name" value="WD40_rpt"/>
</dbReference>
<evidence type="ECO:0000256" key="4">
    <source>
        <dbReference type="PROSITE-ProRule" id="PRU00221"/>
    </source>
</evidence>
<dbReference type="SMART" id="SM00320">
    <property type="entry name" value="WD40"/>
    <property type="match status" value="5"/>
</dbReference>
<comment type="caution">
    <text evidence="5">The sequence shown here is derived from an EMBL/GenBank/DDBJ whole genome shotgun (WGS) entry which is preliminary data.</text>
</comment>
<evidence type="ECO:0008006" key="7">
    <source>
        <dbReference type="Google" id="ProtNLM"/>
    </source>
</evidence>
<dbReference type="PANTHER" id="PTHR44675">
    <property type="entry name" value="PAK1 INTERACTING PROTEIN 1"/>
    <property type="match status" value="1"/>
</dbReference>
<dbReference type="SUPFAM" id="SSF50978">
    <property type="entry name" value="WD40 repeat-like"/>
    <property type="match status" value="1"/>
</dbReference>
<evidence type="ECO:0000313" key="6">
    <source>
        <dbReference type="Proteomes" id="UP000825729"/>
    </source>
</evidence>
<dbReference type="AlphaFoldDB" id="A0AAV7DV19"/>
<proteinExistence type="predicted"/>
<accession>A0AAV7DV19</accession>
<dbReference type="InterPro" id="IPR051959">
    <property type="entry name" value="PAK1-Kinase_Regulator"/>
</dbReference>
<protein>
    <recommendedName>
        <fullName evidence="7">P21-activated protein kinase-interacting protein 1-like</fullName>
    </recommendedName>
</protein>
<feature type="repeat" description="WD" evidence="4">
    <location>
        <begin position="264"/>
        <end position="285"/>
    </location>
</feature>
<organism evidence="5 6">
    <name type="scientific">Aristolochia fimbriata</name>
    <name type="common">White veined hardy Dutchman's pipe vine</name>
    <dbReference type="NCBI Taxonomy" id="158543"/>
    <lineage>
        <taxon>Eukaryota</taxon>
        <taxon>Viridiplantae</taxon>
        <taxon>Streptophyta</taxon>
        <taxon>Embryophyta</taxon>
        <taxon>Tracheophyta</taxon>
        <taxon>Spermatophyta</taxon>
        <taxon>Magnoliopsida</taxon>
        <taxon>Magnoliidae</taxon>
        <taxon>Piperales</taxon>
        <taxon>Aristolochiaceae</taxon>
        <taxon>Aristolochia</taxon>
    </lineage>
</organism>
<dbReference type="InterPro" id="IPR015943">
    <property type="entry name" value="WD40/YVTN_repeat-like_dom_sf"/>
</dbReference>
<dbReference type="Proteomes" id="UP000825729">
    <property type="component" value="Unassembled WGS sequence"/>
</dbReference>
<keyword evidence="1" id="KW-0690">Ribosome biogenesis</keyword>
<dbReference type="PROSITE" id="PS00678">
    <property type="entry name" value="WD_REPEATS_1"/>
    <property type="match status" value="1"/>
</dbReference>
<dbReference type="InterPro" id="IPR036322">
    <property type="entry name" value="WD40_repeat_dom_sf"/>
</dbReference>
<keyword evidence="2 4" id="KW-0853">WD repeat</keyword>